<comment type="caution">
    <text evidence="1">The sequence shown here is derived from an EMBL/GenBank/DDBJ whole genome shotgun (WGS) entry which is preliminary data.</text>
</comment>
<sequence length="263" mass="28706">MSTSSLNAIAWQAPWLAPLRTVGQVVQQRVLMGSTVADALNAAAAGAACPVRFVPQTDLPVGMAYESHIFATGRVPTRCNLHDFFNGLVWLHYPQAKQRLNRLQAQAIAAHGVGGVRGPLRDAITLLDENGAVLHAPAPLWQALRARDWRALFTDLRPLWREARLELLGHALMEQLVFPRKPITAHVYIAQAAMDSGAVTDAWLATDLQAPHLSAKPFTPLPVLGMPGWWPENENACFYDDPFVFRGPRPLQALTPGPSVPAA</sequence>
<protein>
    <submittedName>
        <fullName evidence="1">DUF3025 family protein</fullName>
    </submittedName>
</protein>
<evidence type="ECO:0000313" key="1">
    <source>
        <dbReference type="EMBL" id="TCP17451.1"/>
    </source>
</evidence>
<dbReference type="Pfam" id="PF11227">
    <property type="entry name" value="DUF3025"/>
    <property type="match status" value="1"/>
</dbReference>
<keyword evidence="2" id="KW-1185">Reference proteome</keyword>
<dbReference type="Proteomes" id="UP000295182">
    <property type="component" value="Unassembled WGS sequence"/>
</dbReference>
<dbReference type="OrthoDB" id="5292474at2"/>
<evidence type="ECO:0000313" key="2">
    <source>
        <dbReference type="Proteomes" id="UP000295182"/>
    </source>
</evidence>
<reference evidence="1 2" key="1">
    <citation type="submission" date="2019-03" db="EMBL/GenBank/DDBJ databases">
        <title>Genomic Encyclopedia of Type Strains, Phase IV (KMG-IV): sequencing the most valuable type-strain genomes for metagenomic binning, comparative biology and taxonomic classification.</title>
        <authorList>
            <person name="Goeker M."/>
        </authorList>
    </citation>
    <scope>NUCLEOTIDE SEQUENCE [LARGE SCALE GENOMIC DNA]</scope>
    <source>
        <strain evidence="1 2">DSM 1837</strain>
    </source>
</reference>
<organism evidence="1 2">
    <name type="scientific">Simplicispira metamorpha</name>
    <dbReference type="NCBI Taxonomy" id="80881"/>
    <lineage>
        <taxon>Bacteria</taxon>
        <taxon>Pseudomonadati</taxon>
        <taxon>Pseudomonadota</taxon>
        <taxon>Betaproteobacteria</taxon>
        <taxon>Burkholderiales</taxon>
        <taxon>Comamonadaceae</taxon>
        <taxon>Simplicispira</taxon>
    </lineage>
</organism>
<gene>
    <name evidence="1" type="ORF">EV674_1126</name>
</gene>
<dbReference type="InterPro" id="IPR021390">
    <property type="entry name" value="DUF3025"/>
</dbReference>
<dbReference type="RefSeq" id="WP_119013026.1">
    <property type="nucleotide sequence ID" value="NZ_QXNC01000012.1"/>
</dbReference>
<dbReference type="EMBL" id="SLXH01000012">
    <property type="protein sequence ID" value="TCP17451.1"/>
    <property type="molecule type" value="Genomic_DNA"/>
</dbReference>
<proteinExistence type="predicted"/>
<name>A0A4R2N8Y4_9BURK</name>
<accession>A0A4R2N8Y4</accession>
<dbReference type="AlphaFoldDB" id="A0A4R2N8Y4"/>